<dbReference type="PANTHER" id="PTHR30040">
    <property type="entry name" value="THIAMINE BIOSYNTHESIS LIPOPROTEIN APBE"/>
    <property type="match status" value="1"/>
</dbReference>
<evidence type="ECO:0000313" key="11">
    <source>
        <dbReference type="EMBL" id="RDK11519.1"/>
    </source>
</evidence>
<keyword evidence="6" id="KW-0479">Metal-binding</keyword>
<comment type="cofactor">
    <cofactor evidence="1">
        <name>Mg(2+)</name>
        <dbReference type="ChEBI" id="CHEBI:18420"/>
    </cofactor>
</comment>
<dbReference type="Pfam" id="PF02424">
    <property type="entry name" value="ApbE"/>
    <property type="match status" value="1"/>
</dbReference>
<reference evidence="11 12" key="1">
    <citation type="submission" date="2018-06" db="EMBL/GenBank/DDBJ databases">
        <authorList>
            <person name="Feng T."/>
            <person name="Jeon C.O."/>
        </authorList>
    </citation>
    <scope>NUCLEOTIDE SEQUENCE [LARGE SCALE GENOMIC DNA]</scope>
    <source>
        <strain evidence="11 12">S23</strain>
    </source>
</reference>
<evidence type="ECO:0000256" key="3">
    <source>
        <dbReference type="ARBA" id="ARBA00016337"/>
    </source>
</evidence>
<comment type="catalytic activity">
    <reaction evidence="10">
        <text>L-threonyl-[protein] + FAD = FMN-L-threonyl-[protein] + AMP + H(+)</text>
        <dbReference type="Rhea" id="RHEA:36847"/>
        <dbReference type="Rhea" id="RHEA-COMP:11060"/>
        <dbReference type="Rhea" id="RHEA-COMP:11061"/>
        <dbReference type="ChEBI" id="CHEBI:15378"/>
        <dbReference type="ChEBI" id="CHEBI:30013"/>
        <dbReference type="ChEBI" id="CHEBI:57692"/>
        <dbReference type="ChEBI" id="CHEBI:74257"/>
        <dbReference type="ChEBI" id="CHEBI:456215"/>
        <dbReference type="EC" id="2.7.1.180"/>
    </reaction>
</comment>
<dbReference type="Proteomes" id="UP000255165">
    <property type="component" value="Unassembled WGS sequence"/>
</dbReference>
<sequence>MPERLRRARPLLGTLVEIEARGAGAALALAAAFAAVEQVHQLMSRHSPASDIGRLNAAPVGVPVRVDARTLRVLELAATLHAASEGAFDCAYGGAADAEPDVEPDRARDQPSWSIEGETVLRHGPAQLDLGGIAKGYAVDCAIEAARAALAGETLSYLLVNAGGDMRHAGAVPAQVALRDPGAPARTVLAWTLRNAAIASSAVGGLTPARGQAPRIAGRPRSSPLPASAGASVLAPSCMLADALTKVVLAAGAPRHPLLARLGACTLVYGDGTLPAGAIPFS</sequence>
<proteinExistence type="predicted"/>
<dbReference type="SUPFAM" id="SSF143631">
    <property type="entry name" value="ApbE-like"/>
    <property type="match status" value="1"/>
</dbReference>
<dbReference type="EMBL" id="QKWJ01000003">
    <property type="protein sequence ID" value="RDK11519.1"/>
    <property type="molecule type" value="Genomic_DNA"/>
</dbReference>
<evidence type="ECO:0000256" key="10">
    <source>
        <dbReference type="ARBA" id="ARBA00048540"/>
    </source>
</evidence>
<dbReference type="AlphaFoldDB" id="A0A370P0W4"/>
<evidence type="ECO:0000256" key="1">
    <source>
        <dbReference type="ARBA" id="ARBA00001946"/>
    </source>
</evidence>
<dbReference type="GO" id="GO:0046872">
    <property type="term" value="F:metal ion binding"/>
    <property type="evidence" value="ECO:0007669"/>
    <property type="project" value="UniProtKB-KW"/>
</dbReference>
<evidence type="ECO:0000256" key="7">
    <source>
        <dbReference type="ARBA" id="ARBA00022827"/>
    </source>
</evidence>
<keyword evidence="4" id="KW-0285">Flavoprotein</keyword>
<evidence type="ECO:0000256" key="4">
    <source>
        <dbReference type="ARBA" id="ARBA00022630"/>
    </source>
</evidence>
<evidence type="ECO:0000256" key="9">
    <source>
        <dbReference type="ARBA" id="ARBA00031306"/>
    </source>
</evidence>
<evidence type="ECO:0000313" key="12">
    <source>
        <dbReference type="Proteomes" id="UP000255165"/>
    </source>
</evidence>
<dbReference type="GO" id="GO:0016740">
    <property type="term" value="F:transferase activity"/>
    <property type="evidence" value="ECO:0007669"/>
    <property type="project" value="UniProtKB-KW"/>
</dbReference>
<comment type="caution">
    <text evidence="11">The sequence shown here is derived from an EMBL/GenBank/DDBJ whole genome shotgun (WGS) entry which is preliminary data.</text>
</comment>
<dbReference type="PANTHER" id="PTHR30040:SF2">
    <property type="entry name" value="FAD:PROTEIN FMN TRANSFERASE"/>
    <property type="match status" value="1"/>
</dbReference>
<evidence type="ECO:0000256" key="5">
    <source>
        <dbReference type="ARBA" id="ARBA00022679"/>
    </source>
</evidence>
<dbReference type="Gene3D" id="3.10.520.10">
    <property type="entry name" value="ApbE-like domains"/>
    <property type="match status" value="1"/>
</dbReference>
<evidence type="ECO:0000256" key="2">
    <source>
        <dbReference type="ARBA" id="ARBA00011955"/>
    </source>
</evidence>
<accession>A0A370P0W4</accession>
<dbReference type="EC" id="2.7.1.180" evidence="2"/>
<protein>
    <recommendedName>
        <fullName evidence="3">FAD:protein FMN transferase</fullName>
        <ecNumber evidence="2">2.7.1.180</ecNumber>
    </recommendedName>
    <alternativeName>
        <fullName evidence="9">Flavin transferase</fullName>
    </alternativeName>
</protein>
<name>A0A370P0W4_9BURK</name>
<evidence type="ECO:0000256" key="6">
    <source>
        <dbReference type="ARBA" id="ARBA00022723"/>
    </source>
</evidence>
<keyword evidence="7" id="KW-0274">FAD</keyword>
<dbReference type="InterPro" id="IPR024932">
    <property type="entry name" value="ApbE"/>
</dbReference>
<keyword evidence="5" id="KW-0808">Transferase</keyword>
<organism evidence="11 12">
    <name type="scientific">Cupriavidus lacunae</name>
    <dbReference type="NCBI Taxonomy" id="2666307"/>
    <lineage>
        <taxon>Bacteria</taxon>
        <taxon>Pseudomonadati</taxon>
        <taxon>Pseudomonadota</taxon>
        <taxon>Betaproteobacteria</taxon>
        <taxon>Burkholderiales</taxon>
        <taxon>Burkholderiaceae</taxon>
        <taxon>Cupriavidus</taxon>
    </lineage>
</organism>
<keyword evidence="12" id="KW-1185">Reference proteome</keyword>
<keyword evidence="8" id="KW-0460">Magnesium</keyword>
<dbReference type="InterPro" id="IPR003374">
    <property type="entry name" value="ApbE-like_sf"/>
</dbReference>
<dbReference type="RefSeq" id="WP_115013321.1">
    <property type="nucleotide sequence ID" value="NZ_QKWJ01000003.1"/>
</dbReference>
<gene>
    <name evidence="11" type="ORF">DN412_03920</name>
</gene>
<evidence type="ECO:0000256" key="8">
    <source>
        <dbReference type="ARBA" id="ARBA00022842"/>
    </source>
</evidence>